<organism evidence="7 8">
    <name type="scientific">Allofournierella massiliensis</name>
    <dbReference type="NCBI Taxonomy" id="1650663"/>
    <lineage>
        <taxon>Bacteria</taxon>
        <taxon>Bacillati</taxon>
        <taxon>Bacillota</taxon>
        <taxon>Clostridia</taxon>
        <taxon>Eubacteriales</taxon>
        <taxon>Oscillospiraceae</taxon>
        <taxon>Allofournierella</taxon>
    </lineage>
</organism>
<reference evidence="7 8" key="1">
    <citation type="submission" date="2019-03" db="EMBL/GenBank/DDBJ databases">
        <title>Genomic Encyclopedia of Type Strains, Phase IV (KMG-IV): sequencing the most valuable type-strain genomes for metagenomic binning, comparative biology and taxonomic classification.</title>
        <authorList>
            <person name="Goeker M."/>
        </authorList>
    </citation>
    <scope>NUCLEOTIDE SEQUENCE [LARGE SCALE GENOMIC DNA]</scope>
    <source>
        <strain evidence="7 8">DSM 100451</strain>
    </source>
</reference>
<dbReference type="EC" id="4.4.1.13" evidence="2"/>
<accession>A0A4R1QN16</accession>
<comment type="cofactor">
    <cofactor evidence="1">
        <name>pyridoxal 5'-phosphate</name>
        <dbReference type="ChEBI" id="CHEBI:597326"/>
    </cofactor>
</comment>
<dbReference type="Pfam" id="PF00155">
    <property type="entry name" value="Aminotran_1_2"/>
    <property type="match status" value="1"/>
</dbReference>
<proteinExistence type="inferred from homology"/>
<dbReference type="InterPro" id="IPR015424">
    <property type="entry name" value="PyrdxlP-dep_Trfase"/>
</dbReference>
<dbReference type="Gene3D" id="3.90.1150.10">
    <property type="entry name" value="Aspartate Aminotransferase, domain 1"/>
    <property type="match status" value="1"/>
</dbReference>
<evidence type="ECO:0000256" key="2">
    <source>
        <dbReference type="ARBA" id="ARBA00012224"/>
    </source>
</evidence>
<dbReference type="STRING" id="1650663.GCA_001486665_00716"/>
<dbReference type="AlphaFoldDB" id="A0A4R1QN16"/>
<comment type="caution">
    <text evidence="7">The sequence shown here is derived from an EMBL/GenBank/DDBJ whole genome shotgun (WGS) entry which is preliminary data.</text>
</comment>
<evidence type="ECO:0000256" key="5">
    <source>
        <dbReference type="ARBA" id="ARBA00037974"/>
    </source>
</evidence>
<evidence type="ECO:0000256" key="4">
    <source>
        <dbReference type="ARBA" id="ARBA00023239"/>
    </source>
</evidence>
<dbReference type="InterPro" id="IPR015422">
    <property type="entry name" value="PyrdxlP-dep_Trfase_small"/>
</dbReference>
<dbReference type="InterPro" id="IPR051798">
    <property type="entry name" value="Class-II_PLP-Dep_Aminotrans"/>
</dbReference>
<evidence type="ECO:0000259" key="6">
    <source>
        <dbReference type="Pfam" id="PF00155"/>
    </source>
</evidence>
<dbReference type="InterPro" id="IPR015421">
    <property type="entry name" value="PyrdxlP-dep_Trfase_major"/>
</dbReference>
<dbReference type="SUPFAM" id="SSF53383">
    <property type="entry name" value="PLP-dependent transferases"/>
    <property type="match status" value="1"/>
</dbReference>
<keyword evidence="4 7" id="KW-0456">Lyase</keyword>
<name>A0A4R1QN16_9FIRM</name>
<dbReference type="EMBL" id="SLUM01000020">
    <property type="protein sequence ID" value="TCL54677.1"/>
    <property type="molecule type" value="Genomic_DNA"/>
</dbReference>
<dbReference type="CDD" id="cd00609">
    <property type="entry name" value="AAT_like"/>
    <property type="match status" value="1"/>
</dbReference>
<sequence length="399" mass="45612">MSNVIYDFDKGVQRRGTDAKKFDPNLCPPDVLPFWIADTEFPSPVEVKEALIKRAELGHYGYPYIDMAFEKSIARWYKVRHNADLIPEYIDYSPCVIPAMIWFAKEFSSEGDKILLQTPVYPPFHDLVKNNGRQLVYNELKLIDGRYEIDFEDLEAKLKDPRVKIMFVCNPQNPTGRCFTREELLRIGELCLANNVMIGVDEIHADIVFDGHEFVSFCTLSKELAEHSVTFINPAKTFNVAGFRTAAWFTHSETVYRRMMNQQTYNKGMGRNIFGNEALMACYNYGDSYADQCVAYLNETKNQAVAYVNENVPGVTAIDPEATFMIWLDCRGLGFATQKELKDFMFNDAKILLNDGTTFGQKEGLGFMRFNFAAPRAVVMEGLERLKNAAVKRQEQLKG</sequence>
<dbReference type="Proteomes" id="UP000295184">
    <property type="component" value="Unassembled WGS sequence"/>
</dbReference>
<dbReference type="GO" id="GO:0030170">
    <property type="term" value="F:pyridoxal phosphate binding"/>
    <property type="evidence" value="ECO:0007669"/>
    <property type="project" value="InterPro"/>
</dbReference>
<dbReference type="RefSeq" id="WP_082669504.1">
    <property type="nucleotide sequence ID" value="NZ_CABKVM010000013.1"/>
</dbReference>
<evidence type="ECO:0000313" key="8">
    <source>
        <dbReference type="Proteomes" id="UP000295184"/>
    </source>
</evidence>
<dbReference type="NCBIfam" id="TIGR04350">
    <property type="entry name" value="C_S_lyase_PatB"/>
    <property type="match status" value="1"/>
</dbReference>
<dbReference type="Gene3D" id="3.40.640.10">
    <property type="entry name" value="Type I PLP-dependent aspartate aminotransferase-like (Major domain)"/>
    <property type="match status" value="1"/>
</dbReference>
<evidence type="ECO:0000256" key="3">
    <source>
        <dbReference type="ARBA" id="ARBA00022898"/>
    </source>
</evidence>
<comment type="similarity">
    <text evidence="5">Belongs to the class-II pyridoxal-phosphate-dependent aminotransferase family. MalY/PatB cystathionine beta-lyase subfamily.</text>
</comment>
<dbReference type="GO" id="GO:0047804">
    <property type="term" value="F:cysteine-S-conjugate beta-lyase activity"/>
    <property type="evidence" value="ECO:0007669"/>
    <property type="project" value="UniProtKB-EC"/>
</dbReference>
<keyword evidence="3" id="KW-0663">Pyridoxal phosphate</keyword>
<evidence type="ECO:0000313" key="7">
    <source>
        <dbReference type="EMBL" id="TCL54677.1"/>
    </source>
</evidence>
<dbReference type="InterPro" id="IPR027619">
    <property type="entry name" value="C-S_lyase_PatB-like"/>
</dbReference>
<dbReference type="PANTHER" id="PTHR43525">
    <property type="entry name" value="PROTEIN MALY"/>
    <property type="match status" value="1"/>
</dbReference>
<gene>
    <name evidence="7" type="ORF">EDD77_1209</name>
</gene>
<dbReference type="OrthoDB" id="9802872at2"/>
<protein>
    <recommendedName>
        <fullName evidence="2">cysteine-S-conjugate beta-lyase</fullName>
        <ecNumber evidence="2">4.4.1.13</ecNumber>
    </recommendedName>
</protein>
<feature type="domain" description="Aminotransferase class I/classII large" evidence="6">
    <location>
        <begin position="44"/>
        <end position="384"/>
    </location>
</feature>
<dbReference type="InterPro" id="IPR004839">
    <property type="entry name" value="Aminotransferase_I/II_large"/>
</dbReference>
<dbReference type="PANTHER" id="PTHR43525:SF1">
    <property type="entry name" value="PROTEIN MALY"/>
    <property type="match status" value="1"/>
</dbReference>
<evidence type="ECO:0000256" key="1">
    <source>
        <dbReference type="ARBA" id="ARBA00001933"/>
    </source>
</evidence>